<dbReference type="InterPro" id="IPR039540">
    <property type="entry name" value="UBL3-like_ubiquitin_dom"/>
</dbReference>
<evidence type="ECO:0000313" key="3">
    <source>
        <dbReference type="Proteomes" id="UP000652761"/>
    </source>
</evidence>
<reference evidence="2" key="1">
    <citation type="submission" date="2017-07" db="EMBL/GenBank/DDBJ databases">
        <title>Taro Niue Genome Assembly and Annotation.</title>
        <authorList>
            <person name="Atibalentja N."/>
            <person name="Keating K."/>
            <person name="Fields C.J."/>
        </authorList>
    </citation>
    <scope>NUCLEOTIDE SEQUENCE</scope>
    <source>
        <strain evidence="2">Niue_2</strain>
        <tissue evidence="2">Leaf</tissue>
    </source>
</reference>
<dbReference type="CDD" id="cd01814">
    <property type="entry name" value="Ubl_MUBs_plant"/>
    <property type="match status" value="1"/>
</dbReference>
<dbReference type="SUPFAM" id="SSF54236">
    <property type="entry name" value="Ubiquitin-like"/>
    <property type="match status" value="1"/>
</dbReference>
<comment type="caution">
    <text evidence="2">The sequence shown here is derived from an EMBL/GenBank/DDBJ whole genome shotgun (WGS) entry which is preliminary data.</text>
</comment>
<sequence>MPEDDLVELKFRLYDGTDIGPMRYAASATVAMLKERVLSDWPRACNIMLPYACSCYSIRLILLHSLSLDKKVIPKAANDLRLISGGKILENNKTVAQCRIPFGELPGGVITMHVVIQPSGTKMKTEKPRPVPKGEISLCAHRGNEEGYRENLCPSPVHKAKDPAKFFLVSTLWRVVGWLDCTEFAAKCLEQTTTNKLTVLKVILWLSRYREGGRATEEEILLLCHSIRCGGICPWIMLVDIRSALASLSCHRLHCDEGH</sequence>
<dbReference type="OrthoDB" id="1043111at2759"/>
<dbReference type="EMBL" id="NMUH01000519">
    <property type="protein sequence ID" value="MQL80655.1"/>
    <property type="molecule type" value="Genomic_DNA"/>
</dbReference>
<name>A0A843UAZ3_COLES</name>
<proteinExistence type="predicted"/>
<dbReference type="Gene3D" id="3.10.20.90">
    <property type="entry name" value="Phosphatidylinositol 3-kinase Catalytic Subunit, Chain A, domain 1"/>
    <property type="match status" value="1"/>
</dbReference>
<dbReference type="InterPro" id="IPR029071">
    <property type="entry name" value="Ubiquitin-like_domsf"/>
</dbReference>
<keyword evidence="3" id="KW-1185">Reference proteome</keyword>
<dbReference type="InterPro" id="IPR040015">
    <property type="entry name" value="UBL3-like"/>
</dbReference>
<gene>
    <name evidence="2" type="ORF">Taro_013091</name>
</gene>
<dbReference type="Proteomes" id="UP000652761">
    <property type="component" value="Unassembled WGS sequence"/>
</dbReference>
<accession>A0A843UAZ3</accession>
<feature type="domain" description="UBL3-like ubiquitin" evidence="1">
    <location>
        <begin position="5"/>
        <end position="139"/>
    </location>
</feature>
<protein>
    <recommendedName>
        <fullName evidence="1">UBL3-like ubiquitin domain-containing protein</fullName>
    </recommendedName>
</protein>
<evidence type="ECO:0000313" key="2">
    <source>
        <dbReference type="EMBL" id="MQL80655.1"/>
    </source>
</evidence>
<evidence type="ECO:0000259" key="1">
    <source>
        <dbReference type="Pfam" id="PF13881"/>
    </source>
</evidence>
<dbReference type="PANTHER" id="PTHR13169:SF1">
    <property type="entry name" value="MEMBRANE-ANCHORED UBIQUITIN-FOLD PROTEIN 4"/>
    <property type="match status" value="1"/>
</dbReference>
<feature type="non-terminal residue" evidence="2">
    <location>
        <position position="1"/>
    </location>
</feature>
<dbReference type="Pfam" id="PF13881">
    <property type="entry name" value="Rad60-SLD_2"/>
    <property type="match status" value="1"/>
</dbReference>
<organism evidence="2 3">
    <name type="scientific">Colocasia esculenta</name>
    <name type="common">Wild taro</name>
    <name type="synonym">Arum esculentum</name>
    <dbReference type="NCBI Taxonomy" id="4460"/>
    <lineage>
        <taxon>Eukaryota</taxon>
        <taxon>Viridiplantae</taxon>
        <taxon>Streptophyta</taxon>
        <taxon>Embryophyta</taxon>
        <taxon>Tracheophyta</taxon>
        <taxon>Spermatophyta</taxon>
        <taxon>Magnoliopsida</taxon>
        <taxon>Liliopsida</taxon>
        <taxon>Araceae</taxon>
        <taxon>Aroideae</taxon>
        <taxon>Colocasieae</taxon>
        <taxon>Colocasia</taxon>
    </lineage>
</organism>
<dbReference type="AlphaFoldDB" id="A0A843UAZ3"/>
<dbReference type="PANTHER" id="PTHR13169">
    <property type="entry name" value="UBIQUITIN-LIKE PROTEIN 3 HCG-1 PROTEIN"/>
    <property type="match status" value="1"/>
</dbReference>